<gene>
    <name evidence="1" type="ORF">B2G52_07540</name>
</gene>
<dbReference type="EMBL" id="CP019894">
    <property type="protein sequence ID" value="ARB04753.1"/>
    <property type="molecule type" value="Genomic_DNA"/>
</dbReference>
<dbReference type="AlphaFoldDB" id="A0AAU8VJT2"/>
<protein>
    <recommendedName>
        <fullName evidence="3">Phage associated protein</fullName>
    </recommendedName>
</protein>
<proteinExistence type="predicted"/>
<reference evidence="1 2" key="1">
    <citation type="submission" date="2017-03" db="EMBL/GenBank/DDBJ databases">
        <title>N. lactamica Y92-1009 whole genome sequence.</title>
        <authorList>
            <person name="Pandey A.K."/>
            <person name="Read R.C."/>
        </authorList>
    </citation>
    <scope>NUCLEOTIDE SEQUENCE [LARGE SCALE GENOMIC DNA]</scope>
    <source>
        <strain evidence="1 2">Y92-1009</strain>
    </source>
</reference>
<evidence type="ECO:0008006" key="3">
    <source>
        <dbReference type="Google" id="ProtNLM"/>
    </source>
</evidence>
<dbReference type="Proteomes" id="UP000191249">
    <property type="component" value="Chromosome"/>
</dbReference>
<organism evidence="1 2">
    <name type="scientific">Neisseria lactamica</name>
    <dbReference type="NCBI Taxonomy" id="486"/>
    <lineage>
        <taxon>Bacteria</taxon>
        <taxon>Pseudomonadati</taxon>
        <taxon>Pseudomonadota</taxon>
        <taxon>Betaproteobacteria</taxon>
        <taxon>Neisseriales</taxon>
        <taxon>Neisseriaceae</taxon>
        <taxon>Neisseria</taxon>
    </lineage>
</organism>
<evidence type="ECO:0000313" key="2">
    <source>
        <dbReference type="Proteomes" id="UP000191249"/>
    </source>
</evidence>
<name>A0AAU8VJT2_NEILA</name>
<evidence type="ECO:0000313" key="1">
    <source>
        <dbReference type="EMBL" id="ARB04753.1"/>
    </source>
</evidence>
<dbReference type="RefSeq" id="WP_003712014.1">
    <property type="nucleotide sequence ID" value="NZ_CP019894.1"/>
</dbReference>
<accession>A0AAU8VJT2</accession>
<sequence length="299" mass="34069">MHAPTASQIMAAKKAAKHKQSVKKTARENIGNKRIDRNILHGIRRVQTQNRQKMQSGVKQTPDAQLTENIRNLMHYEAMVYRYDRISATVFEKLIRAMRVLSAVYWDEELTAASNAAQAAIERLAEDDADGLSPNQRREILKPLLKLIQYCDAYGKIVPRATADKIGAYCASVQVALYTAKLYDRPKRYVQALFDIINGASLRETAKKISEKETALREEVLNAAWLFYRIAECWTEIEPADSIPQLRGKAYRGLADFDRLCGFVRCSTDKILIPFEQHTGLSLIDYDKFKQDLIRAETV</sequence>